<gene>
    <name evidence="1" type="ORF">Zmor_020994</name>
</gene>
<sequence length="91" mass="10332">MTTCAAPDARTVTNDRQRVTGLLVLHMQRHPFVYPPQGAHAKRTFYSLRSEADSVLAGSELFLRLSRSITYRKGMRAVGAEEDVRRRSKQI</sequence>
<evidence type="ECO:0000313" key="1">
    <source>
        <dbReference type="EMBL" id="KAJ3649241.1"/>
    </source>
</evidence>
<evidence type="ECO:0000313" key="2">
    <source>
        <dbReference type="Proteomes" id="UP001168821"/>
    </source>
</evidence>
<accession>A0AA38I6R6</accession>
<comment type="caution">
    <text evidence="1">The sequence shown here is derived from an EMBL/GenBank/DDBJ whole genome shotgun (WGS) entry which is preliminary data.</text>
</comment>
<protein>
    <submittedName>
        <fullName evidence="1">Uncharacterized protein</fullName>
    </submittedName>
</protein>
<keyword evidence="2" id="KW-1185">Reference proteome</keyword>
<reference evidence="1" key="1">
    <citation type="journal article" date="2023" name="G3 (Bethesda)">
        <title>Whole genome assemblies of Zophobas morio and Tenebrio molitor.</title>
        <authorList>
            <person name="Kaur S."/>
            <person name="Stinson S.A."/>
            <person name="diCenzo G.C."/>
        </authorList>
    </citation>
    <scope>NUCLEOTIDE SEQUENCE</scope>
    <source>
        <strain evidence="1">QUZm001</strain>
    </source>
</reference>
<name>A0AA38I6R6_9CUCU</name>
<dbReference type="Proteomes" id="UP001168821">
    <property type="component" value="Unassembled WGS sequence"/>
</dbReference>
<proteinExistence type="predicted"/>
<dbReference type="EMBL" id="JALNTZ010000006">
    <property type="protein sequence ID" value="KAJ3649241.1"/>
    <property type="molecule type" value="Genomic_DNA"/>
</dbReference>
<dbReference type="AlphaFoldDB" id="A0AA38I6R6"/>
<organism evidence="1 2">
    <name type="scientific">Zophobas morio</name>
    <dbReference type="NCBI Taxonomy" id="2755281"/>
    <lineage>
        <taxon>Eukaryota</taxon>
        <taxon>Metazoa</taxon>
        <taxon>Ecdysozoa</taxon>
        <taxon>Arthropoda</taxon>
        <taxon>Hexapoda</taxon>
        <taxon>Insecta</taxon>
        <taxon>Pterygota</taxon>
        <taxon>Neoptera</taxon>
        <taxon>Endopterygota</taxon>
        <taxon>Coleoptera</taxon>
        <taxon>Polyphaga</taxon>
        <taxon>Cucujiformia</taxon>
        <taxon>Tenebrionidae</taxon>
        <taxon>Zophobas</taxon>
    </lineage>
</organism>